<dbReference type="CDD" id="cd09873">
    <property type="entry name" value="PIN_Pae0151-like"/>
    <property type="match status" value="1"/>
</dbReference>
<reference evidence="3" key="1">
    <citation type="journal article" date="2020" name="mSystems">
        <title>Genome- and Community-Level Interaction Insights into Carbon Utilization and Element Cycling Functions of Hydrothermarchaeota in Hydrothermal Sediment.</title>
        <authorList>
            <person name="Zhou Z."/>
            <person name="Liu Y."/>
            <person name="Xu W."/>
            <person name="Pan J."/>
            <person name="Luo Z.H."/>
            <person name="Li M."/>
        </authorList>
    </citation>
    <scope>NUCLEOTIDE SEQUENCE [LARGE SCALE GENOMIC DNA]</scope>
    <source>
        <strain evidence="3">SpSt-87</strain>
    </source>
</reference>
<dbReference type="InterPro" id="IPR051619">
    <property type="entry name" value="TypeII_TA_RNase_PINc/VapC"/>
</dbReference>
<dbReference type="AlphaFoldDB" id="A0A7C3R8V0"/>
<organism evidence="3">
    <name type="scientific">Archaeoglobus fulgidus</name>
    <dbReference type="NCBI Taxonomy" id="2234"/>
    <lineage>
        <taxon>Archaea</taxon>
        <taxon>Methanobacteriati</taxon>
        <taxon>Methanobacteriota</taxon>
        <taxon>Archaeoglobi</taxon>
        <taxon>Archaeoglobales</taxon>
        <taxon>Archaeoglobaceae</taxon>
        <taxon>Archaeoglobus</taxon>
    </lineage>
</organism>
<protein>
    <submittedName>
        <fullName evidence="3">PIN domain-containing protein</fullName>
    </submittedName>
</protein>
<dbReference type="Gene3D" id="3.40.50.1010">
    <property type="entry name" value="5'-nuclease"/>
    <property type="match status" value="1"/>
</dbReference>
<accession>A0A7C3R8V0</accession>
<dbReference type="SUPFAM" id="SSF88723">
    <property type="entry name" value="PIN domain-like"/>
    <property type="match status" value="1"/>
</dbReference>
<dbReference type="InterPro" id="IPR044153">
    <property type="entry name" value="PIN_Pae0151-like"/>
</dbReference>
<evidence type="ECO:0000313" key="3">
    <source>
        <dbReference type="EMBL" id="HFW31982.1"/>
    </source>
</evidence>
<dbReference type="InterPro" id="IPR002716">
    <property type="entry name" value="PIN_dom"/>
</dbReference>
<feature type="domain" description="PIN" evidence="2">
    <location>
        <begin position="5"/>
        <end position="112"/>
    </location>
</feature>
<name>A0A7C3R8V0_ARCFL</name>
<dbReference type="InterPro" id="IPR029060">
    <property type="entry name" value="PIN-like_dom_sf"/>
</dbReference>
<proteinExistence type="predicted"/>
<evidence type="ECO:0000259" key="2">
    <source>
        <dbReference type="Pfam" id="PF01850"/>
    </source>
</evidence>
<gene>
    <name evidence="3" type="ORF">ENW66_03390</name>
</gene>
<dbReference type="PANTHER" id="PTHR35901:SF1">
    <property type="entry name" value="EXONUCLEASE VAPC9"/>
    <property type="match status" value="1"/>
</dbReference>
<dbReference type="EMBL" id="DTLB01000017">
    <property type="protein sequence ID" value="HFW31982.1"/>
    <property type="molecule type" value="Genomic_DNA"/>
</dbReference>
<sequence>MGLTVDTSVLIDFFTKRYAERFDISKEFLKNARSKPVYCPRLILAEIIVKLADLGYNFVIENFNLIKEDEIFDSVLKICRNTGSRAIDAYFIAAAKLTNSILITNDRIMANNGRKAGIEVYYLIEDFDEALKRLKEMK</sequence>
<evidence type="ECO:0000256" key="1">
    <source>
        <dbReference type="ARBA" id="ARBA00022842"/>
    </source>
</evidence>
<dbReference type="Pfam" id="PF01850">
    <property type="entry name" value="PIN"/>
    <property type="match status" value="1"/>
</dbReference>
<comment type="caution">
    <text evidence="3">The sequence shown here is derived from an EMBL/GenBank/DDBJ whole genome shotgun (WGS) entry which is preliminary data.</text>
</comment>
<dbReference type="PANTHER" id="PTHR35901">
    <property type="entry name" value="RIBONUCLEASE VAPC3"/>
    <property type="match status" value="1"/>
</dbReference>
<keyword evidence="1" id="KW-0460">Magnesium</keyword>